<evidence type="ECO:0000256" key="6">
    <source>
        <dbReference type="ARBA" id="ARBA00022692"/>
    </source>
</evidence>
<feature type="transmembrane region" description="Helical" evidence="10">
    <location>
        <begin position="6"/>
        <end position="22"/>
    </location>
</feature>
<keyword evidence="3" id="KW-0813">Transport</keyword>
<evidence type="ECO:0000256" key="8">
    <source>
        <dbReference type="ARBA" id="ARBA00022989"/>
    </source>
</evidence>
<organism evidence="12 13">
    <name type="scientific">Flammeovirga pectinis</name>
    <dbReference type="NCBI Taxonomy" id="2494373"/>
    <lineage>
        <taxon>Bacteria</taxon>
        <taxon>Pseudomonadati</taxon>
        <taxon>Bacteroidota</taxon>
        <taxon>Cytophagia</taxon>
        <taxon>Cytophagales</taxon>
        <taxon>Flammeovirgaceae</taxon>
        <taxon>Flammeovirga</taxon>
    </lineage>
</organism>
<evidence type="ECO:0000256" key="1">
    <source>
        <dbReference type="ARBA" id="ARBA00004383"/>
    </source>
</evidence>
<dbReference type="PANTHER" id="PTHR33446:SF2">
    <property type="entry name" value="PROTEIN TONB"/>
    <property type="match status" value="1"/>
</dbReference>
<dbReference type="EMBL" id="CP034562">
    <property type="protein sequence ID" value="AZQ62691.1"/>
    <property type="molecule type" value="Genomic_DNA"/>
</dbReference>
<name>A0A3Q9FL87_9BACT</name>
<dbReference type="NCBIfam" id="TIGR01352">
    <property type="entry name" value="tonB_Cterm"/>
    <property type="match status" value="1"/>
</dbReference>
<evidence type="ECO:0000256" key="10">
    <source>
        <dbReference type="SAM" id="Phobius"/>
    </source>
</evidence>
<dbReference type="InterPro" id="IPR037682">
    <property type="entry name" value="TonB_C"/>
</dbReference>
<dbReference type="Pfam" id="PF03544">
    <property type="entry name" value="TonB_C"/>
    <property type="match status" value="1"/>
</dbReference>
<keyword evidence="5" id="KW-0997">Cell inner membrane</keyword>
<dbReference type="InterPro" id="IPR006260">
    <property type="entry name" value="TonB/TolA_C"/>
</dbReference>
<feature type="transmembrane region" description="Helical" evidence="10">
    <location>
        <begin position="92"/>
        <end position="111"/>
    </location>
</feature>
<dbReference type="GO" id="GO:0031992">
    <property type="term" value="F:energy transducer activity"/>
    <property type="evidence" value="ECO:0007669"/>
    <property type="project" value="TreeGrafter"/>
</dbReference>
<evidence type="ECO:0000259" key="11">
    <source>
        <dbReference type="PROSITE" id="PS52015"/>
    </source>
</evidence>
<feature type="transmembrane region" description="Helical" evidence="10">
    <location>
        <begin position="268"/>
        <end position="286"/>
    </location>
</feature>
<dbReference type="SUPFAM" id="SSF74653">
    <property type="entry name" value="TolA/TonB C-terminal domain"/>
    <property type="match status" value="1"/>
</dbReference>
<proteinExistence type="inferred from homology"/>
<keyword evidence="8 10" id="KW-1133">Transmembrane helix</keyword>
<sequence length="514" mass="59161">MLNYLLLSSSGLLILVLFYLGFHKNETFFQQNRITLLFGLVASLTFPLFDNLLSNEHQIYITEILTTVYLPEITIGTTENTSSLLQSWSWEMLVLLGYTAITLLLSLRFFYSNLKLFVFIKNHPSKKVKGSLIITTEGQYPTFAYLKYIFWDNTKVLSPKEEKLIFIHEQTHIKELHSLDIFLLEILKIIFWFNPAIYIIDAALRTQHEYLADKKANQMTNDASYSQLMIRSLFEDNSISIGHGFQFSTIKNRIKMLKKERTNQWKRVSSLFTFSILIISIIFLQACIKDELEAVDPRLQEATTENIYGFGVGDKTYWDINNSISIENDIDTDNIAQVKVFKDQQLPQIFNDKVISTIVIYFRSDLSDNLNDKIKKLPSSNHQFVDNPLHINRPKLHSLPPADQIKGDDEEVYEVVQNPAGYPGGMSTFYSLVGQHLKYPQKAKEKGLEGKIYLQFVVNKDGNGEDFKIVRGIDPILDNEVLRIAPTVIHGWIPANNKGEIVKQRLVLPITFKL</sequence>
<dbReference type="KEGG" id="fll:EI427_10715"/>
<dbReference type="OrthoDB" id="1522859at2"/>
<evidence type="ECO:0000256" key="2">
    <source>
        <dbReference type="ARBA" id="ARBA00006555"/>
    </source>
</evidence>
<dbReference type="PANTHER" id="PTHR33446">
    <property type="entry name" value="PROTEIN TONB-RELATED"/>
    <property type="match status" value="1"/>
</dbReference>
<evidence type="ECO:0000313" key="13">
    <source>
        <dbReference type="Proteomes" id="UP000267268"/>
    </source>
</evidence>
<keyword evidence="13" id="KW-1185">Reference proteome</keyword>
<evidence type="ECO:0000256" key="5">
    <source>
        <dbReference type="ARBA" id="ARBA00022519"/>
    </source>
</evidence>
<dbReference type="Pfam" id="PF05569">
    <property type="entry name" value="Peptidase_M56"/>
    <property type="match status" value="1"/>
</dbReference>
<dbReference type="GO" id="GO:0098797">
    <property type="term" value="C:plasma membrane protein complex"/>
    <property type="evidence" value="ECO:0007669"/>
    <property type="project" value="TreeGrafter"/>
</dbReference>
<keyword evidence="6 10" id="KW-0812">Transmembrane</keyword>
<gene>
    <name evidence="12" type="ORF">EI427_10715</name>
</gene>
<evidence type="ECO:0000256" key="7">
    <source>
        <dbReference type="ARBA" id="ARBA00022927"/>
    </source>
</evidence>
<evidence type="ECO:0000256" key="9">
    <source>
        <dbReference type="ARBA" id="ARBA00023136"/>
    </source>
</evidence>
<dbReference type="RefSeq" id="WP_126614438.1">
    <property type="nucleotide sequence ID" value="NZ_CP034562.1"/>
</dbReference>
<evidence type="ECO:0000313" key="12">
    <source>
        <dbReference type="EMBL" id="AZQ62691.1"/>
    </source>
</evidence>
<dbReference type="Proteomes" id="UP000267268">
    <property type="component" value="Chromosome 1"/>
</dbReference>
<comment type="similarity">
    <text evidence="2">Belongs to the TonB family.</text>
</comment>
<feature type="transmembrane region" description="Helical" evidence="10">
    <location>
        <begin position="34"/>
        <end position="53"/>
    </location>
</feature>
<dbReference type="AlphaFoldDB" id="A0A3Q9FL87"/>
<evidence type="ECO:0000256" key="4">
    <source>
        <dbReference type="ARBA" id="ARBA00022475"/>
    </source>
</evidence>
<reference evidence="12 13" key="1">
    <citation type="submission" date="2018-12" db="EMBL/GenBank/DDBJ databases">
        <title>Flammeovirga pectinis sp. nov., isolated from the gut of the Korean scallop, Patinopecten yessoensis.</title>
        <authorList>
            <person name="Bae J.-W."/>
            <person name="Jeong Y.-S."/>
            <person name="Kang W."/>
        </authorList>
    </citation>
    <scope>NUCLEOTIDE SEQUENCE [LARGE SCALE GENOMIC DNA]</scope>
    <source>
        <strain evidence="12 13">L12M1</strain>
    </source>
</reference>
<dbReference type="InterPro" id="IPR008756">
    <property type="entry name" value="Peptidase_M56"/>
</dbReference>
<dbReference type="GO" id="GO:0015031">
    <property type="term" value="P:protein transport"/>
    <property type="evidence" value="ECO:0007669"/>
    <property type="project" value="UniProtKB-KW"/>
</dbReference>
<evidence type="ECO:0000256" key="3">
    <source>
        <dbReference type="ARBA" id="ARBA00022448"/>
    </source>
</evidence>
<comment type="subcellular location">
    <subcellularLocation>
        <location evidence="1">Cell inner membrane</location>
        <topology evidence="1">Single-pass membrane protein</topology>
        <orientation evidence="1">Periplasmic side</orientation>
    </subcellularLocation>
</comment>
<keyword evidence="9 10" id="KW-0472">Membrane</keyword>
<keyword evidence="4" id="KW-1003">Cell membrane</keyword>
<keyword evidence="7" id="KW-0653">Protein transport</keyword>
<dbReference type="Gene3D" id="3.30.1150.10">
    <property type="match status" value="1"/>
</dbReference>
<protein>
    <submittedName>
        <fullName evidence="12">TonB family protein</fullName>
    </submittedName>
</protein>
<accession>A0A3Q9FL87</accession>
<dbReference type="PROSITE" id="PS52015">
    <property type="entry name" value="TONB_CTD"/>
    <property type="match status" value="1"/>
</dbReference>
<dbReference type="InterPro" id="IPR051045">
    <property type="entry name" value="TonB-dependent_transducer"/>
</dbReference>
<feature type="domain" description="TonB C-terminal" evidence="11">
    <location>
        <begin position="424"/>
        <end position="514"/>
    </location>
</feature>
<dbReference type="GO" id="GO:0055085">
    <property type="term" value="P:transmembrane transport"/>
    <property type="evidence" value="ECO:0007669"/>
    <property type="project" value="InterPro"/>
</dbReference>